<dbReference type="InterPro" id="IPR017459">
    <property type="entry name" value="Glycosyl_Trfase_fam3_N_dom"/>
</dbReference>
<protein>
    <submittedName>
        <fullName evidence="5">Anthranilate phosphoribosyltransferase</fullName>
    </submittedName>
</protein>
<dbReference type="SUPFAM" id="SSF52418">
    <property type="entry name" value="Nucleoside phosphorylase/phosphoribosyltransferase catalytic domain"/>
    <property type="match status" value="1"/>
</dbReference>
<comment type="caution">
    <text evidence="5">The sequence shown here is derived from an EMBL/GenBank/DDBJ whole genome shotgun (WGS) entry which is preliminary data.</text>
</comment>
<dbReference type="InterPro" id="IPR000312">
    <property type="entry name" value="Glycosyl_Trfase_fam3"/>
</dbReference>
<evidence type="ECO:0000256" key="2">
    <source>
        <dbReference type="ARBA" id="ARBA00022679"/>
    </source>
</evidence>
<dbReference type="SUPFAM" id="SSF47648">
    <property type="entry name" value="Nucleoside phosphorylase/phosphoribosyltransferase N-terminal domain"/>
    <property type="match status" value="1"/>
</dbReference>
<dbReference type="GO" id="GO:0005829">
    <property type="term" value="C:cytosol"/>
    <property type="evidence" value="ECO:0007669"/>
    <property type="project" value="TreeGrafter"/>
</dbReference>
<dbReference type="InterPro" id="IPR035902">
    <property type="entry name" value="Nuc_phospho_transferase"/>
</dbReference>
<dbReference type="Gene3D" id="3.40.1030.10">
    <property type="entry name" value="Nucleoside phosphorylase/phosphoribosyltransferase catalytic domain"/>
    <property type="match status" value="1"/>
</dbReference>
<dbReference type="GO" id="GO:0004048">
    <property type="term" value="F:anthranilate phosphoribosyltransferase activity"/>
    <property type="evidence" value="ECO:0007669"/>
    <property type="project" value="InterPro"/>
</dbReference>
<dbReference type="PANTHER" id="PTHR43285">
    <property type="entry name" value="ANTHRANILATE PHOSPHORIBOSYLTRANSFERASE"/>
    <property type="match status" value="1"/>
</dbReference>
<feature type="domain" description="Glycosyl transferase family 3" evidence="3">
    <location>
        <begin position="77"/>
        <end position="174"/>
    </location>
</feature>
<name>T1BE15_9ZZZZ</name>
<keyword evidence="1 5" id="KW-0328">Glycosyltransferase</keyword>
<evidence type="ECO:0000259" key="4">
    <source>
        <dbReference type="Pfam" id="PF02885"/>
    </source>
</evidence>
<dbReference type="InterPro" id="IPR036320">
    <property type="entry name" value="Glycosyl_Trfase_fam3_N_dom_sf"/>
</dbReference>
<dbReference type="PANTHER" id="PTHR43285:SF2">
    <property type="entry name" value="ANTHRANILATE PHOSPHORIBOSYLTRANSFERASE"/>
    <property type="match status" value="1"/>
</dbReference>
<feature type="non-terminal residue" evidence="5">
    <location>
        <position position="174"/>
    </location>
</feature>
<reference evidence="5" key="1">
    <citation type="submission" date="2013-08" db="EMBL/GenBank/DDBJ databases">
        <authorList>
            <person name="Mendez C."/>
            <person name="Richter M."/>
            <person name="Ferrer M."/>
            <person name="Sanchez J."/>
        </authorList>
    </citation>
    <scope>NUCLEOTIDE SEQUENCE</scope>
</reference>
<dbReference type="GO" id="GO:0000162">
    <property type="term" value="P:L-tryptophan biosynthetic process"/>
    <property type="evidence" value="ECO:0007669"/>
    <property type="project" value="InterPro"/>
</dbReference>
<dbReference type="EMBL" id="AUZX01004325">
    <property type="protein sequence ID" value="EQD71136.1"/>
    <property type="molecule type" value="Genomic_DNA"/>
</dbReference>
<accession>T1BE15</accession>
<dbReference type="Pfam" id="PF00591">
    <property type="entry name" value="Glycos_transf_3"/>
    <property type="match status" value="1"/>
</dbReference>
<organism evidence="5">
    <name type="scientific">mine drainage metagenome</name>
    <dbReference type="NCBI Taxonomy" id="410659"/>
    <lineage>
        <taxon>unclassified sequences</taxon>
        <taxon>metagenomes</taxon>
        <taxon>ecological metagenomes</taxon>
    </lineage>
</organism>
<dbReference type="Pfam" id="PF02885">
    <property type="entry name" value="Glycos_trans_3N"/>
    <property type="match status" value="1"/>
</dbReference>
<dbReference type="InterPro" id="IPR005940">
    <property type="entry name" value="Anthranilate_Pribosyl_Tfrase"/>
</dbReference>
<sequence length="174" mass="17976">MTEARELLERLLEGADLTQPQAERLLGLLTQADTSPALIGAVLAALRAKGAVADEVRGFAEAMRRLARRPDLPASARAIDIVGTGGDRSGSLNISTGTALLTAACGLPVVKHGNRSVSSRAGSADVLEALGLPMPLGERAVGECLARCGFTFLFAPHYHPATQAVAAARRALGV</sequence>
<reference evidence="5" key="2">
    <citation type="journal article" date="2014" name="ISME J.">
        <title>Microbial stratification in low pH oxic and suboxic macroscopic growths along an acid mine drainage.</title>
        <authorList>
            <person name="Mendez-Garcia C."/>
            <person name="Mesa V."/>
            <person name="Sprenger R.R."/>
            <person name="Richter M."/>
            <person name="Diez M.S."/>
            <person name="Solano J."/>
            <person name="Bargiela R."/>
            <person name="Golyshina O.V."/>
            <person name="Manteca A."/>
            <person name="Ramos J.L."/>
            <person name="Gallego J.R."/>
            <person name="Llorente I."/>
            <person name="Martins Dos Santos V.A."/>
            <person name="Jensen O.N."/>
            <person name="Pelaez A.I."/>
            <person name="Sanchez J."/>
            <person name="Ferrer M."/>
        </authorList>
    </citation>
    <scope>NUCLEOTIDE SEQUENCE</scope>
</reference>
<dbReference type="AlphaFoldDB" id="T1BE15"/>
<evidence type="ECO:0000256" key="1">
    <source>
        <dbReference type="ARBA" id="ARBA00022676"/>
    </source>
</evidence>
<feature type="domain" description="Glycosyl transferase family 3 N-terminal" evidence="4">
    <location>
        <begin position="5"/>
        <end position="66"/>
    </location>
</feature>
<evidence type="ECO:0000259" key="3">
    <source>
        <dbReference type="Pfam" id="PF00591"/>
    </source>
</evidence>
<proteinExistence type="predicted"/>
<gene>
    <name evidence="5" type="ORF">B1A_05943</name>
</gene>
<evidence type="ECO:0000313" key="5">
    <source>
        <dbReference type="EMBL" id="EQD71136.1"/>
    </source>
</evidence>
<keyword evidence="2 5" id="KW-0808">Transferase</keyword>
<dbReference type="Gene3D" id="1.20.970.10">
    <property type="entry name" value="Transferase, Pyrimidine Nucleoside Phosphorylase, Chain C"/>
    <property type="match status" value="1"/>
</dbReference>